<reference evidence="2" key="1">
    <citation type="submission" date="2013-11" db="EMBL/GenBank/DDBJ databases">
        <title>The Genome Sequence of Phytophthora parasitica IAC_01/95.</title>
        <authorList>
            <consortium name="The Broad Institute Genomics Platform"/>
            <person name="Russ C."/>
            <person name="Tyler B."/>
            <person name="Panabieres F."/>
            <person name="Shan W."/>
            <person name="Tripathy S."/>
            <person name="Grunwald N."/>
            <person name="Machado M."/>
            <person name="Johnson C.S."/>
            <person name="Arredondo F."/>
            <person name="Hong C."/>
            <person name="Coffey M."/>
            <person name="Young S.K."/>
            <person name="Zeng Q."/>
            <person name="Gargeya S."/>
            <person name="Fitzgerald M."/>
            <person name="Abouelleil A."/>
            <person name="Alvarado L."/>
            <person name="Chapman S.B."/>
            <person name="Gainer-Dewar J."/>
            <person name="Goldberg J."/>
            <person name="Griggs A."/>
            <person name="Gujja S."/>
            <person name="Hansen M."/>
            <person name="Howarth C."/>
            <person name="Imamovic A."/>
            <person name="Ireland A."/>
            <person name="Larimer J."/>
            <person name="McCowan C."/>
            <person name="Murphy C."/>
            <person name="Pearson M."/>
            <person name="Poon T.W."/>
            <person name="Priest M."/>
            <person name="Roberts A."/>
            <person name="Saif S."/>
            <person name="Shea T."/>
            <person name="Sykes S."/>
            <person name="Wortman J."/>
            <person name="Nusbaum C."/>
            <person name="Birren B."/>
        </authorList>
    </citation>
    <scope>NUCLEOTIDE SEQUENCE [LARGE SCALE GENOMIC DNA]</scope>
    <source>
        <strain evidence="2">IAC_01/95</strain>
    </source>
</reference>
<dbReference type="EMBL" id="KI693174">
    <property type="protein sequence ID" value="ETM45163.1"/>
    <property type="molecule type" value="Genomic_DNA"/>
</dbReference>
<evidence type="ECO:0000256" key="1">
    <source>
        <dbReference type="SAM" id="MobiDB-lite"/>
    </source>
</evidence>
<feature type="compositionally biased region" description="Acidic residues" evidence="1">
    <location>
        <begin position="10"/>
        <end position="21"/>
    </location>
</feature>
<dbReference type="AlphaFoldDB" id="W2NB78"/>
<evidence type="ECO:0000313" key="2">
    <source>
        <dbReference type="EMBL" id="ETM45163.1"/>
    </source>
</evidence>
<name>W2NB78_PHYNI</name>
<proteinExistence type="predicted"/>
<feature type="region of interest" description="Disordered" evidence="1">
    <location>
        <begin position="191"/>
        <end position="219"/>
    </location>
</feature>
<gene>
    <name evidence="2" type="ORF">L914_09707</name>
</gene>
<feature type="compositionally biased region" description="Basic and acidic residues" evidence="1">
    <location>
        <begin position="44"/>
        <end position="58"/>
    </location>
</feature>
<sequence length="439" mass="50277">MSRKRKSDDYPGDWDVVEETQDPDKWLPPIEIVAETQDPDGDEEMKGTDSDKEMKEVVPKATRTKTAGTLRKKENKKSKVLRSVVCRVNRICADNRLVKEIKCTTLAMKQIQMETWHLVNLHTLRCLEHDLPLPDYGKTFFDHCCTGVASTRMSHMIATKIVLSGTAFRSIVVETGFARATSGQRWRDDSRTVSEAVEGVRTDQVREDGRRPEPSQREGKQKLVRQIMYACYNVEETDCLEALQMRDVLTPDGEAWREKWIPWPSNIKNNGLAFYIRPEWEFQSVVEARMEAVLNEKGVRAFSLFPVSRAFRTAHIVINGKTLAGFVSRICKCGEGNLMEDWNMPQVKISRSSFGAIRWTVMRRAFAIDHFETVTDASVTKPEFRQMTVEAKYNHASHRFANEINTDGYNRQSCTTDRSKMSRSVEKTTLSFQLAICLA</sequence>
<feature type="region of interest" description="Disordered" evidence="1">
    <location>
        <begin position="1"/>
        <end position="73"/>
    </location>
</feature>
<dbReference type="Proteomes" id="UP000054532">
    <property type="component" value="Unassembled WGS sequence"/>
</dbReference>
<organism evidence="2">
    <name type="scientific">Phytophthora nicotianae</name>
    <name type="common">Potato buckeye rot agent</name>
    <name type="synonym">Phytophthora parasitica</name>
    <dbReference type="NCBI Taxonomy" id="4792"/>
    <lineage>
        <taxon>Eukaryota</taxon>
        <taxon>Sar</taxon>
        <taxon>Stramenopiles</taxon>
        <taxon>Oomycota</taxon>
        <taxon>Peronosporomycetes</taxon>
        <taxon>Peronosporales</taxon>
        <taxon>Peronosporaceae</taxon>
        <taxon>Phytophthora</taxon>
    </lineage>
</organism>
<dbReference type="VEuPathDB" id="FungiDB:PPTG_21071"/>
<protein>
    <submittedName>
        <fullName evidence="2">Uncharacterized protein</fullName>
    </submittedName>
</protein>
<accession>W2NB78</accession>